<evidence type="ECO:0008006" key="4">
    <source>
        <dbReference type="Google" id="ProtNLM"/>
    </source>
</evidence>
<feature type="compositionally biased region" description="Acidic residues" evidence="1">
    <location>
        <begin position="412"/>
        <end position="425"/>
    </location>
</feature>
<dbReference type="OMA" id="RPTTKCG"/>
<name>A0A1M2VPA3_TRAPU</name>
<protein>
    <recommendedName>
        <fullName evidence="4">Rad60/SUMO-like domain-containing protein</fullName>
    </recommendedName>
</protein>
<evidence type="ECO:0000256" key="1">
    <source>
        <dbReference type="SAM" id="MobiDB-lite"/>
    </source>
</evidence>
<feature type="compositionally biased region" description="Basic and acidic residues" evidence="1">
    <location>
        <begin position="62"/>
        <end position="75"/>
    </location>
</feature>
<dbReference type="OrthoDB" id="3365399at2759"/>
<gene>
    <name evidence="2" type="ORF">TRAPUB_14097</name>
</gene>
<dbReference type="Proteomes" id="UP000184267">
    <property type="component" value="Unassembled WGS sequence"/>
</dbReference>
<feature type="region of interest" description="Disordered" evidence="1">
    <location>
        <begin position="1"/>
        <end position="124"/>
    </location>
</feature>
<reference evidence="2 3" key="1">
    <citation type="submission" date="2016-10" db="EMBL/GenBank/DDBJ databases">
        <title>Genome sequence of the basidiomycete white-rot fungus Trametes pubescens.</title>
        <authorList>
            <person name="Makela M.R."/>
            <person name="Granchi Z."/>
            <person name="Peng M."/>
            <person name="De Vries R.P."/>
            <person name="Grigoriev I."/>
            <person name="Riley R."/>
            <person name="Hilden K."/>
        </authorList>
    </citation>
    <scope>NUCLEOTIDE SEQUENCE [LARGE SCALE GENOMIC DNA]</scope>
    <source>
        <strain evidence="2 3">FBCC735</strain>
    </source>
</reference>
<feature type="compositionally biased region" description="Low complexity" evidence="1">
    <location>
        <begin position="392"/>
        <end position="401"/>
    </location>
</feature>
<evidence type="ECO:0000313" key="3">
    <source>
        <dbReference type="Proteomes" id="UP000184267"/>
    </source>
</evidence>
<dbReference type="AlphaFoldDB" id="A0A1M2VPA3"/>
<accession>A0A1M2VPA3</accession>
<dbReference type="Gene3D" id="3.10.20.90">
    <property type="entry name" value="Phosphatidylinositol 3-kinase Catalytic Subunit, Chain A, domain 1"/>
    <property type="match status" value="2"/>
</dbReference>
<dbReference type="EMBL" id="MNAD01000917">
    <property type="protein sequence ID" value="OJT09434.1"/>
    <property type="molecule type" value="Genomic_DNA"/>
</dbReference>
<feature type="region of interest" description="Disordered" evidence="1">
    <location>
        <begin position="380"/>
        <end position="431"/>
    </location>
</feature>
<sequence>MDARFMRNTTRTALAWRKINKRVEEQEQRKRKATGSDSSSSEREEGSSPRSRNKKTKRRLHKQDTLPDWTRRDPALLEISDSDEDILAPKKQKKSAIEDSPSKSNGRRARSRSRSLTPPPALSQFALQRARDTVNQVVGIVPRAPSPTDFADDSVDTIVLDDEMASIARRVKLDMTRQGSPVREGGGPETVKLKVFWKPHPLNPSGHADIWAMVQKRHENFHPLFAEIADLASIRIDNLVLSFDGKRVFPSSTPHSIGIWAEAELEACDRNTFQYLQENKRMRSESLAPPGPPETQDAARRSPSRTRSPSIEFNDAASDDATPAAEEHREEKPADSFRLVVRSERTAGKNITLLVRPTTKCGAIVRGFLKKAGLEAEYPASPPAAKGRGRGKAAAPAKAPALSVDGDRMDPETEIGEADLEDGDQVDVVGL</sequence>
<feature type="compositionally biased region" description="Basic and acidic residues" evidence="1">
    <location>
        <begin position="325"/>
        <end position="337"/>
    </location>
</feature>
<keyword evidence="3" id="KW-1185">Reference proteome</keyword>
<organism evidence="2 3">
    <name type="scientific">Trametes pubescens</name>
    <name type="common">White-rot fungus</name>
    <dbReference type="NCBI Taxonomy" id="154538"/>
    <lineage>
        <taxon>Eukaryota</taxon>
        <taxon>Fungi</taxon>
        <taxon>Dikarya</taxon>
        <taxon>Basidiomycota</taxon>
        <taxon>Agaricomycotina</taxon>
        <taxon>Agaricomycetes</taxon>
        <taxon>Polyporales</taxon>
        <taxon>Polyporaceae</taxon>
        <taxon>Trametes</taxon>
    </lineage>
</organism>
<evidence type="ECO:0000313" key="2">
    <source>
        <dbReference type="EMBL" id="OJT09434.1"/>
    </source>
</evidence>
<feature type="compositionally biased region" description="Basic residues" evidence="1">
    <location>
        <begin position="51"/>
        <end position="61"/>
    </location>
</feature>
<comment type="caution">
    <text evidence="2">The sequence shown here is derived from an EMBL/GenBank/DDBJ whole genome shotgun (WGS) entry which is preliminary data.</text>
</comment>
<proteinExistence type="predicted"/>
<feature type="region of interest" description="Disordered" evidence="1">
    <location>
        <begin position="281"/>
        <end position="337"/>
    </location>
</feature>
<dbReference type="STRING" id="154538.A0A1M2VPA3"/>